<dbReference type="Proteomes" id="UP001497480">
    <property type="component" value="Unassembled WGS sequence"/>
</dbReference>
<dbReference type="EMBL" id="CAXHTB010000006">
    <property type="protein sequence ID" value="CAL0307315.1"/>
    <property type="molecule type" value="Genomic_DNA"/>
</dbReference>
<evidence type="ECO:0000313" key="1">
    <source>
        <dbReference type="EMBL" id="CAL0307315.1"/>
    </source>
</evidence>
<accession>A0AAV1WD84</accession>
<reference evidence="1 2" key="1">
    <citation type="submission" date="2024-03" db="EMBL/GenBank/DDBJ databases">
        <authorList>
            <person name="Martinez-Hernandez J."/>
        </authorList>
    </citation>
    <scope>NUCLEOTIDE SEQUENCE [LARGE SCALE GENOMIC DNA]</scope>
</reference>
<protein>
    <recommendedName>
        <fullName evidence="3">PTB domain engulfment adapter</fullName>
    </recommendedName>
</protein>
<evidence type="ECO:0000313" key="2">
    <source>
        <dbReference type="Proteomes" id="UP001497480"/>
    </source>
</evidence>
<name>A0AAV1WD84_LUPLU</name>
<organism evidence="1 2">
    <name type="scientific">Lupinus luteus</name>
    <name type="common">European yellow lupine</name>
    <dbReference type="NCBI Taxonomy" id="3873"/>
    <lineage>
        <taxon>Eukaryota</taxon>
        <taxon>Viridiplantae</taxon>
        <taxon>Streptophyta</taxon>
        <taxon>Embryophyta</taxon>
        <taxon>Tracheophyta</taxon>
        <taxon>Spermatophyta</taxon>
        <taxon>Magnoliopsida</taxon>
        <taxon>eudicotyledons</taxon>
        <taxon>Gunneridae</taxon>
        <taxon>Pentapetalae</taxon>
        <taxon>rosids</taxon>
        <taxon>fabids</taxon>
        <taxon>Fabales</taxon>
        <taxon>Fabaceae</taxon>
        <taxon>Papilionoideae</taxon>
        <taxon>50 kb inversion clade</taxon>
        <taxon>genistoids sensu lato</taxon>
        <taxon>core genistoids</taxon>
        <taxon>Genisteae</taxon>
        <taxon>Lupinus</taxon>
    </lineage>
</organism>
<gene>
    <name evidence="1" type="ORF">LLUT_LOCUS8375</name>
</gene>
<evidence type="ECO:0008006" key="3">
    <source>
        <dbReference type="Google" id="ProtNLM"/>
    </source>
</evidence>
<dbReference type="PANTHER" id="PTHR36342:SF1">
    <property type="entry name" value="PTB DOMAIN ENGULFMENT ADAPTER"/>
    <property type="match status" value="1"/>
</dbReference>
<sequence length="163" mass="18292">MSSLVSNNAAIVRDEVFVAAMPLRATKGPPQLLMSAAYSLNFWDLQHFMLILKHHSSSSHVLVFDFQPKDPQDIYVALQVLSGRAVPVVGTLLVRKLKALPRSKCWQVGYSKGDGVEIANEFNKKWDTNLRVGLNDCRDYTNGLVEQLTGEKDVLNRLRNNHS</sequence>
<proteinExistence type="predicted"/>
<comment type="caution">
    <text evidence="1">The sequence shown here is derived from an EMBL/GenBank/DDBJ whole genome shotgun (WGS) entry which is preliminary data.</text>
</comment>
<dbReference type="AlphaFoldDB" id="A0AAV1WD84"/>
<dbReference type="PANTHER" id="PTHR36342">
    <property type="entry name" value="PTB DOMAIN ENGULFMENT ADAPTER"/>
    <property type="match status" value="1"/>
</dbReference>
<keyword evidence="2" id="KW-1185">Reference proteome</keyword>